<keyword evidence="5" id="KW-0812">Transmembrane</keyword>
<keyword evidence="3" id="KW-0813">Transport</keyword>
<dbReference type="PANTHER" id="PTHR30026:SF20">
    <property type="entry name" value="OUTER MEMBRANE PROTEIN TOLC"/>
    <property type="match status" value="1"/>
</dbReference>
<keyword evidence="9" id="KW-0732">Signal</keyword>
<keyword evidence="8" id="KW-0175">Coiled coil</keyword>
<dbReference type="SUPFAM" id="SSF56954">
    <property type="entry name" value="Outer membrane efflux proteins (OEP)"/>
    <property type="match status" value="1"/>
</dbReference>
<dbReference type="Proteomes" id="UP001221189">
    <property type="component" value="Unassembled WGS sequence"/>
</dbReference>
<feature type="signal peptide" evidence="9">
    <location>
        <begin position="1"/>
        <end position="25"/>
    </location>
</feature>
<dbReference type="InterPro" id="IPR003423">
    <property type="entry name" value="OMP_efflux"/>
</dbReference>
<dbReference type="NCBIfam" id="TIGR01844">
    <property type="entry name" value="type_I_sec_TolC"/>
    <property type="match status" value="1"/>
</dbReference>
<dbReference type="PANTHER" id="PTHR30026">
    <property type="entry name" value="OUTER MEMBRANE PROTEIN TOLC"/>
    <property type="match status" value="1"/>
</dbReference>
<protein>
    <submittedName>
        <fullName evidence="10">TolC family outer membrane protein</fullName>
    </submittedName>
</protein>
<dbReference type="RefSeq" id="WP_273600359.1">
    <property type="nucleotide sequence ID" value="NZ_JAQQXT010000006.1"/>
</dbReference>
<reference evidence="10 11" key="1">
    <citation type="submission" date="2022-10" db="EMBL/GenBank/DDBJ databases">
        <title>Paucibacter sp. hw1 Genome sequencing.</title>
        <authorList>
            <person name="Park S."/>
        </authorList>
    </citation>
    <scope>NUCLEOTIDE SEQUENCE [LARGE SCALE GENOMIC DNA]</scope>
    <source>
        <strain evidence="11">hw1</strain>
    </source>
</reference>
<evidence type="ECO:0000256" key="6">
    <source>
        <dbReference type="ARBA" id="ARBA00023136"/>
    </source>
</evidence>
<evidence type="ECO:0000313" key="11">
    <source>
        <dbReference type="Proteomes" id="UP001221189"/>
    </source>
</evidence>
<evidence type="ECO:0000256" key="3">
    <source>
        <dbReference type="ARBA" id="ARBA00022448"/>
    </source>
</evidence>
<gene>
    <name evidence="10" type="ORF">PRZ03_11095</name>
</gene>
<feature type="chain" id="PRO_5045646418" evidence="9">
    <location>
        <begin position="26"/>
        <end position="445"/>
    </location>
</feature>
<comment type="subcellular location">
    <subcellularLocation>
        <location evidence="1">Cell outer membrane</location>
    </subcellularLocation>
</comment>
<evidence type="ECO:0000256" key="9">
    <source>
        <dbReference type="SAM" id="SignalP"/>
    </source>
</evidence>
<evidence type="ECO:0000256" key="7">
    <source>
        <dbReference type="ARBA" id="ARBA00023237"/>
    </source>
</evidence>
<evidence type="ECO:0000313" key="10">
    <source>
        <dbReference type="EMBL" id="MDC8772116.1"/>
    </source>
</evidence>
<dbReference type="InterPro" id="IPR010130">
    <property type="entry name" value="T1SS_OMP_TolC"/>
</dbReference>
<comment type="similarity">
    <text evidence="2">Belongs to the outer membrane factor (OMF) (TC 1.B.17) family.</text>
</comment>
<evidence type="ECO:0000256" key="2">
    <source>
        <dbReference type="ARBA" id="ARBA00007613"/>
    </source>
</evidence>
<dbReference type="Gene3D" id="1.20.1600.10">
    <property type="entry name" value="Outer membrane efflux proteins (OEP)"/>
    <property type="match status" value="1"/>
</dbReference>
<feature type="coiled-coil region" evidence="8">
    <location>
        <begin position="331"/>
        <end position="358"/>
    </location>
</feature>
<organism evidence="10 11">
    <name type="scientific">Roseateles albus</name>
    <dbReference type="NCBI Taxonomy" id="2987525"/>
    <lineage>
        <taxon>Bacteria</taxon>
        <taxon>Pseudomonadati</taxon>
        <taxon>Pseudomonadota</taxon>
        <taxon>Betaproteobacteria</taxon>
        <taxon>Burkholderiales</taxon>
        <taxon>Sphaerotilaceae</taxon>
        <taxon>Roseateles</taxon>
    </lineage>
</organism>
<proteinExistence type="inferred from homology"/>
<accession>A0ABT5KDX5</accession>
<keyword evidence="11" id="KW-1185">Reference proteome</keyword>
<dbReference type="InterPro" id="IPR051906">
    <property type="entry name" value="TolC-like"/>
</dbReference>
<keyword evidence="7" id="KW-0998">Cell outer membrane</keyword>
<evidence type="ECO:0000256" key="5">
    <source>
        <dbReference type="ARBA" id="ARBA00022692"/>
    </source>
</evidence>
<name>A0ABT5KDX5_9BURK</name>
<evidence type="ECO:0000256" key="4">
    <source>
        <dbReference type="ARBA" id="ARBA00022452"/>
    </source>
</evidence>
<keyword evidence="4" id="KW-1134">Transmembrane beta strand</keyword>
<dbReference type="EMBL" id="JAQQXT010000006">
    <property type="protein sequence ID" value="MDC8772116.1"/>
    <property type="molecule type" value="Genomic_DNA"/>
</dbReference>
<dbReference type="Pfam" id="PF02321">
    <property type="entry name" value="OEP"/>
    <property type="match status" value="2"/>
</dbReference>
<sequence>MRGLKTAPLGMMAAALLALAGGASAQTLLDSYRSARVSDPRYKAVEFNTQAVGTLTDQAFAGFLPSAKFDLERTSTRQKIISSENPIFGAGMTTFPTTNQTLSITQPLFRVDVLRRFEQAKSSVKQAGYVLLAAEQDLMVRTAAAYLLVLAANDAVAFAKAEREAVARALELAQEKLKMGLGTITNLHDATARHALTVAREIEARNKLADAKQGLREITGQPTEQLQTLREDFALTLPEPAEVEPWLQISAEQNLSLQARREGVEIARQEIERQRAGHFPSVNMVVSQNLKDSGSTLYGGGSNVRTTEFGVRLTVPIFEGGLTTAVTKEAALRHQKSQEELEQERRAVERQARAAFDSTVSGTTLVKALGQAVLAQQGALGAKEQGQRSGLFTLLPVLDAQRDLYAAKRDHAQARYEYLLNRLKLAQAAGTLSEQHLSEVSEALQ</sequence>
<comment type="caution">
    <text evidence="10">The sequence shown here is derived from an EMBL/GenBank/DDBJ whole genome shotgun (WGS) entry which is preliminary data.</text>
</comment>
<keyword evidence="6" id="KW-0472">Membrane</keyword>
<evidence type="ECO:0000256" key="8">
    <source>
        <dbReference type="SAM" id="Coils"/>
    </source>
</evidence>
<evidence type="ECO:0000256" key="1">
    <source>
        <dbReference type="ARBA" id="ARBA00004442"/>
    </source>
</evidence>